<evidence type="ECO:0000256" key="7">
    <source>
        <dbReference type="ARBA" id="ARBA00022967"/>
    </source>
</evidence>
<comment type="caution">
    <text evidence="10">The sequence shown here is derived from an EMBL/GenBank/DDBJ whole genome shotgun (WGS) entry which is preliminary data.</text>
</comment>
<keyword evidence="4 8" id="KW-0547">Nucleotide-binding</keyword>
<keyword evidence="2" id="KW-0597">Phosphoprotein</keyword>
<dbReference type="GO" id="GO:0016020">
    <property type="term" value="C:membrane"/>
    <property type="evidence" value="ECO:0007669"/>
    <property type="project" value="UniProtKB-SubCell"/>
</dbReference>
<dbReference type="Proteomes" id="UP001445076">
    <property type="component" value="Unassembled WGS sequence"/>
</dbReference>
<protein>
    <recommendedName>
        <fullName evidence="8">Cation-transporting ATPase</fullName>
        <ecNumber evidence="8">7.2.2.-</ecNumber>
    </recommendedName>
</protein>
<dbReference type="Pfam" id="PF12409">
    <property type="entry name" value="P5-ATPase"/>
    <property type="match status" value="1"/>
</dbReference>
<dbReference type="GO" id="GO:0046872">
    <property type="term" value="F:metal ion binding"/>
    <property type="evidence" value="ECO:0007669"/>
    <property type="project" value="UniProtKB-UniRule"/>
</dbReference>
<dbReference type="GO" id="GO:0006874">
    <property type="term" value="P:intracellular calcium ion homeostasis"/>
    <property type="evidence" value="ECO:0007669"/>
    <property type="project" value="TreeGrafter"/>
</dbReference>
<evidence type="ECO:0000313" key="11">
    <source>
        <dbReference type="Proteomes" id="UP001445076"/>
    </source>
</evidence>
<feature type="non-terminal residue" evidence="10">
    <location>
        <position position="212"/>
    </location>
</feature>
<dbReference type="GO" id="GO:0015203">
    <property type="term" value="F:polyamine transmembrane transporter activity"/>
    <property type="evidence" value="ECO:0007669"/>
    <property type="project" value="TreeGrafter"/>
</dbReference>
<name>A0AAW0YKL1_CHEQU</name>
<feature type="transmembrane region" description="Helical" evidence="8">
    <location>
        <begin position="49"/>
        <end position="70"/>
    </location>
</feature>
<keyword evidence="8" id="KW-0472">Membrane</keyword>
<evidence type="ECO:0000256" key="4">
    <source>
        <dbReference type="ARBA" id="ARBA00022741"/>
    </source>
</evidence>
<dbReference type="EC" id="7.2.2.-" evidence="8"/>
<reference evidence="10 11" key="1">
    <citation type="journal article" date="2024" name="BMC Genomics">
        <title>Genome assembly of redclaw crayfish (Cherax quadricarinatus) provides insights into its immune adaptation and hypoxia tolerance.</title>
        <authorList>
            <person name="Liu Z."/>
            <person name="Zheng J."/>
            <person name="Li H."/>
            <person name="Fang K."/>
            <person name="Wang S."/>
            <person name="He J."/>
            <person name="Zhou D."/>
            <person name="Weng S."/>
            <person name="Chi M."/>
            <person name="Gu Z."/>
            <person name="He J."/>
            <person name="Li F."/>
            <person name="Wang M."/>
        </authorList>
    </citation>
    <scope>NUCLEOTIDE SEQUENCE [LARGE SCALE GENOMIC DNA]</scope>
    <source>
        <strain evidence="10">ZL_2023a</strain>
    </source>
</reference>
<keyword evidence="6 8" id="KW-0460">Magnesium</keyword>
<dbReference type="AlphaFoldDB" id="A0AAW0YKL1"/>
<accession>A0AAW0YKL1</accession>
<keyword evidence="8" id="KW-0812">Transmembrane</keyword>
<keyword evidence="3 8" id="KW-0479">Metal-binding</keyword>
<organism evidence="10 11">
    <name type="scientific">Cherax quadricarinatus</name>
    <name type="common">Australian red claw crayfish</name>
    <dbReference type="NCBI Taxonomy" id="27406"/>
    <lineage>
        <taxon>Eukaryota</taxon>
        <taxon>Metazoa</taxon>
        <taxon>Ecdysozoa</taxon>
        <taxon>Arthropoda</taxon>
        <taxon>Crustacea</taxon>
        <taxon>Multicrustacea</taxon>
        <taxon>Malacostraca</taxon>
        <taxon>Eumalacostraca</taxon>
        <taxon>Eucarida</taxon>
        <taxon>Decapoda</taxon>
        <taxon>Pleocyemata</taxon>
        <taxon>Astacidea</taxon>
        <taxon>Parastacoidea</taxon>
        <taxon>Parastacidae</taxon>
        <taxon>Cherax</taxon>
    </lineage>
</organism>
<keyword evidence="8" id="KW-1133">Transmembrane helix</keyword>
<feature type="domain" description="P5B-type ATPase N-terminal" evidence="9">
    <location>
        <begin position="29"/>
        <end position="197"/>
    </location>
</feature>
<dbReference type="PANTHER" id="PTHR45630">
    <property type="entry name" value="CATION-TRANSPORTING ATPASE-RELATED"/>
    <property type="match status" value="1"/>
</dbReference>
<keyword evidence="7 8" id="KW-1278">Translocase</keyword>
<evidence type="ECO:0000256" key="6">
    <source>
        <dbReference type="ARBA" id="ARBA00022842"/>
    </source>
</evidence>
<comment type="caution">
    <text evidence="8">Lacks conserved residue(s) required for the propagation of feature annotation.</text>
</comment>
<dbReference type="EMBL" id="JARKIK010000005">
    <property type="protein sequence ID" value="KAK8752243.1"/>
    <property type="molecule type" value="Genomic_DNA"/>
</dbReference>
<comment type="catalytic activity">
    <reaction evidence="8">
        <text>ATP + H2O = ADP + phosphate + H(+)</text>
        <dbReference type="Rhea" id="RHEA:13065"/>
        <dbReference type="ChEBI" id="CHEBI:15377"/>
        <dbReference type="ChEBI" id="CHEBI:15378"/>
        <dbReference type="ChEBI" id="CHEBI:30616"/>
        <dbReference type="ChEBI" id="CHEBI:43474"/>
        <dbReference type="ChEBI" id="CHEBI:456216"/>
    </reaction>
</comment>
<proteinExistence type="inferred from homology"/>
<gene>
    <name evidence="10" type="ORF">OTU49_012678</name>
</gene>
<dbReference type="GO" id="GO:0019829">
    <property type="term" value="F:ATPase-coupled monoatomic cation transmembrane transporter activity"/>
    <property type="evidence" value="ECO:0007669"/>
    <property type="project" value="UniProtKB-UniRule"/>
</dbReference>
<dbReference type="GO" id="GO:0140358">
    <property type="term" value="F:P-type transmembrane transporter activity"/>
    <property type="evidence" value="ECO:0007669"/>
    <property type="project" value="InterPro"/>
</dbReference>
<sequence>MVIQRSKLGDRDDCRPELQPGMEYINANQDEQAEIYGYHRSRAKTGISWFFIILTFGLLRLVFHWVPVLMLKATHSRCSLAQASKVLVVEYFKKYKRNYVKNIHEIQASSVCLLPKSSGNRLWVCLQDLLYFLTDASYEREYSVLHSGTSNSGAEVGQQLNDFNLPTSLAVPAQDGSIKEMDSVRVFSCKKIIYLWDSETETFYKLPGLDAG</sequence>
<evidence type="ECO:0000256" key="1">
    <source>
        <dbReference type="ARBA" id="ARBA00004141"/>
    </source>
</evidence>
<evidence type="ECO:0000256" key="2">
    <source>
        <dbReference type="ARBA" id="ARBA00022553"/>
    </source>
</evidence>
<evidence type="ECO:0000259" key="9">
    <source>
        <dbReference type="Pfam" id="PF12409"/>
    </source>
</evidence>
<dbReference type="GO" id="GO:0005524">
    <property type="term" value="F:ATP binding"/>
    <property type="evidence" value="ECO:0007669"/>
    <property type="project" value="UniProtKB-UniRule"/>
</dbReference>
<evidence type="ECO:0000256" key="8">
    <source>
        <dbReference type="RuleBase" id="RU362082"/>
    </source>
</evidence>
<evidence type="ECO:0000313" key="10">
    <source>
        <dbReference type="EMBL" id="KAK8752243.1"/>
    </source>
</evidence>
<comment type="subcellular location">
    <subcellularLocation>
        <location evidence="1 8">Membrane</location>
        <topology evidence="1 8">Multi-pass membrane protein</topology>
    </subcellularLocation>
</comment>
<dbReference type="PANTHER" id="PTHR45630:SF8">
    <property type="entry name" value="CATION-TRANSPORTING ATPASE"/>
    <property type="match status" value="1"/>
</dbReference>
<dbReference type="InterPro" id="IPR047819">
    <property type="entry name" value="P5A-ATPase_N"/>
</dbReference>
<comment type="similarity">
    <text evidence="8">Belongs to the cation transport ATPase (P-type) (TC 3.A.3) family. Type V subfamily.</text>
</comment>
<keyword evidence="11" id="KW-1185">Reference proteome</keyword>
<evidence type="ECO:0000256" key="5">
    <source>
        <dbReference type="ARBA" id="ARBA00022840"/>
    </source>
</evidence>
<keyword evidence="5 8" id="KW-0067">ATP-binding</keyword>
<dbReference type="InterPro" id="IPR006544">
    <property type="entry name" value="P-type_TPase_V"/>
</dbReference>
<evidence type="ECO:0000256" key="3">
    <source>
        <dbReference type="ARBA" id="ARBA00022723"/>
    </source>
</evidence>